<dbReference type="Gene3D" id="2.30.320.10">
    <property type="entry name" value="YwqG-like"/>
    <property type="match status" value="1"/>
</dbReference>
<dbReference type="Proteomes" id="UP001059950">
    <property type="component" value="Chromosome"/>
</dbReference>
<accession>A0ABY5H047</accession>
<gene>
    <name evidence="1" type="ORF">KDX31_06870</name>
</gene>
<sequence>MEIKKILKFVKFEPGDSPKTKFGGQPDWLETPQWPISPELEGPMRFIAQIALGDVFPECKGKIAYLFMTEDDDQYIDGTWEPDGGENAVIIQPSGGYSLTTEALESGPSREVFGVEVVATEIGEGELEGSRLGGTPEFMQSEEYPGPKEEWRFLAQLDSCSLPFEINFGDAGIAYVFLNRSATEGKFLWQCG</sequence>
<dbReference type="Pfam" id="PF09234">
    <property type="entry name" value="DUF1963"/>
    <property type="match status" value="2"/>
</dbReference>
<dbReference type="PANTHER" id="PTHR36436:SF6">
    <property type="entry name" value="SLL5081 PROTEIN"/>
    <property type="match status" value="1"/>
</dbReference>
<evidence type="ECO:0000313" key="2">
    <source>
        <dbReference type="Proteomes" id="UP001059950"/>
    </source>
</evidence>
<dbReference type="InterPro" id="IPR035948">
    <property type="entry name" value="YwqG-like_sf"/>
</dbReference>
<protein>
    <submittedName>
        <fullName evidence="1">DUF1963 domain-containing protein</fullName>
    </submittedName>
</protein>
<organism evidence="1 2">
    <name type="scientific">Amphritea atlantica</name>
    <dbReference type="NCBI Taxonomy" id="355243"/>
    <lineage>
        <taxon>Bacteria</taxon>
        <taxon>Pseudomonadati</taxon>
        <taxon>Pseudomonadota</taxon>
        <taxon>Gammaproteobacteria</taxon>
        <taxon>Oceanospirillales</taxon>
        <taxon>Oceanospirillaceae</taxon>
        <taxon>Amphritea</taxon>
    </lineage>
</organism>
<evidence type="ECO:0000313" key="1">
    <source>
        <dbReference type="EMBL" id="UTW04715.1"/>
    </source>
</evidence>
<dbReference type="SUPFAM" id="SSF103032">
    <property type="entry name" value="Hypothetical protein YwqG"/>
    <property type="match status" value="1"/>
</dbReference>
<dbReference type="InterPro" id="IPR015315">
    <property type="entry name" value="DUF1963"/>
</dbReference>
<keyword evidence="2" id="KW-1185">Reference proteome</keyword>
<name>A0ABY5H047_9GAMM</name>
<dbReference type="PANTHER" id="PTHR36436">
    <property type="entry name" value="SLL5081 PROTEIN"/>
    <property type="match status" value="1"/>
</dbReference>
<reference evidence="1" key="1">
    <citation type="submission" date="2021-04" db="EMBL/GenBank/DDBJ databases">
        <title>Oceanospirillales bacteria with DddD are important DMSP degraders in coastal seawater.</title>
        <authorList>
            <person name="Liu J."/>
        </authorList>
    </citation>
    <scope>NUCLEOTIDE SEQUENCE</scope>
    <source>
        <strain evidence="1">GY6</strain>
    </source>
</reference>
<dbReference type="EMBL" id="CP073344">
    <property type="protein sequence ID" value="UTW04715.1"/>
    <property type="molecule type" value="Genomic_DNA"/>
</dbReference>
<proteinExistence type="predicted"/>